<name>A0A517VJQ8_9PLAN</name>
<organism evidence="1 2">
    <name type="scientific">Gimesia algae</name>
    <dbReference type="NCBI Taxonomy" id="2527971"/>
    <lineage>
        <taxon>Bacteria</taxon>
        <taxon>Pseudomonadati</taxon>
        <taxon>Planctomycetota</taxon>
        <taxon>Planctomycetia</taxon>
        <taxon>Planctomycetales</taxon>
        <taxon>Planctomycetaceae</taxon>
        <taxon>Gimesia</taxon>
    </lineage>
</organism>
<sequence length="36" mass="4141">MNAAYFGQHKYPYSYFGHEVLVSEGVIGITRKVLHK</sequence>
<proteinExistence type="predicted"/>
<evidence type="ECO:0000313" key="2">
    <source>
        <dbReference type="Proteomes" id="UP000316855"/>
    </source>
</evidence>
<accession>A0A517VJQ8</accession>
<dbReference type="KEGG" id="gax:Pan161_49280"/>
<keyword evidence="2" id="KW-1185">Reference proteome</keyword>
<dbReference type="Proteomes" id="UP000316855">
    <property type="component" value="Chromosome"/>
</dbReference>
<evidence type="ECO:0000313" key="1">
    <source>
        <dbReference type="EMBL" id="QDT93251.1"/>
    </source>
</evidence>
<dbReference type="EMBL" id="CP036343">
    <property type="protein sequence ID" value="QDT93251.1"/>
    <property type="molecule type" value="Genomic_DNA"/>
</dbReference>
<protein>
    <submittedName>
        <fullName evidence="1">Uncharacterized protein</fullName>
    </submittedName>
</protein>
<reference evidence="1 2" key="1">
    <citation type="submission" date="2019-02" db="EMBL/GenBank/DDBJ databases">
        <title>Deep-cultivation of Planctomycetes and their phenomic and genomic characterization uncovers novel biology.</title>
        <authorList>
            <person name="Wiegand S."/>
            <person name="Jogler M."/>
            <person name="Boedeker C."/>
            <person name="Pinto D."/>
            <person name="Vollmers J."/>
            <person name="Rivas-Marin E."/>
            <person name="Kohn T."/>
            <person name="Peeters S.H."/>
            <person name="Heuer A."/>
            <person name="Rast P."/>
            <person name="Oberbeckmann S."/>
            <person name="Bunk B."/>
            <person name="Jeske O."/>
            <person name="Meyerdierks A."/>
            <person name="Storesund J.E."/>
            <person name="Kallscheuer N."/>
            <person name="Luecker S."/>
            <person name="Lage O.M."/>
            <person name="Pohl T."/>
            <person name="Merkel B.J."/>
            <person name="Hornburger P."/>
            <person name="Mueller R.-W."/>
            <person name="Bruemmer F."/>
            <person name="Labrenz M."/>
            <person name="Spormann A.M."/>
            <person name="Op den Camp H."/>
            <person name="Overmann J."/>
            <person name="Amann R."/>
            <person name="Jetten M.S.M."/>
            <person name="Mascher T."/>
            <person name="Medema M.H."/>
            <person name="Devos D.P."/>
            <person name="Kaster A.-K."/>
            <person name="Ovreas L."/>
            <person name="Rohde M."/>
            <person name="Galperin M.Y."/>
            <person name="Jogler C."/>
        </authorList>
    </citation>
    <scope>NUCLEOTIDE SEQUENCE [LARGE SCALE GENOMIC DNA]</scope>
    <source>
        <strain evidence="1 2">Pan161</strain>
    </source>
</reference>
<gene>
    <name evidence="1" type="ORF">Pan161_49280</name>
</gene>
<dbReference type="AlphaFoldDB" id="A0A517VJQ8"/>